<reference evidence="1 2" key="1">
    <citation type="submission" date="2018-06" db="EMBL/GenBank/DDBJ databases">
        <title>Genomic Encyclopedia of Archaeal and Bacterial Type Strains, Phase II (KMG-II): from individual species to whole genera.</title>
        <authorList>
            <person name="Goeker M."/>
        </authorList>
    </citation>
    <scope>NUCLEOTIDE SEQUENCE [LARGE SCALE GENOMIC DNA]</scope>
    <source>
        <strain evidence="1 2">DSM 29821</strain>
    </source>
</reference>
<evidence type="ECO:0008006" key="3">
    <source>
        <dbReference type="Google" id="ProtNLM"/>
    </source>
</evidence>
<proteinExistence type="predicted"/>
<organism evidence="1 2">
    <name type="scientific">Chitinophaga dinghuensis</name>
    <dbReference type="NCBI Taxonomy" id="1539050"/>
    <lineage>
        <taxon>Bacteria</taxon>
        <taxon>Pseudomonadati</taxon>
        <taxon>Bacteroidota</taxon>
        <taxon>Chitinophagia</taxon>
        <taxon>Chitinophagales</taxon>
        <taxon>Chitinophagaceae</taxon>
        <taxon>Chitinophaga</taxon>
    </lineage>
</organism>
<dbReference type="OrthoDB" id="1056332at2"/>
<dbReference type="EMBL" id="QLMA01000008">
    <property type="protein sequence ID" value="RAJ76757.1"/>
    <property type="molecule type" value="Genomic_DNA"/>
</dbReference>
<name>A0A327VQV4_9BACT</name>
<gene>
    <name evidence="1" type="ORF">CLV59_108278</name>
</gene>
<dbReference type="AlphaFoldDB" id="A0A327VQV4"/>
<accession>A0A327VQV4</accession>
<dbReference type="RefSeq" id="WP_111594460.1">
    <property type="nucleotide sequence ID" value="NZ_QLMA01000008.1"/>
</dbReference>
<sequence>MYTALQKIGIRFNAIYLPEAIAFPSKEMTPVSANFIKNIRRLGYVVKEDLLHQLNELPEHTLQAIYEAFAEVLQVKNNWAPLVSNWDKSTEEKGSRLGTFFQFTSGTLLDCGHSIPDKTFPLNSYNGCPFCGMPFILSNEILTGQGSKKKELSLWTNTHVQELYSNLLQSKTALDATQVDTLKTLLQIFDLPAVTITMKETQMLVTDTLVENGKAAIASTLMSSPVDIMRYLWYKHTGFLQIIAPSVLIKRHAKNQRHMLPVLNQSAAMAILSRESLKLKYNRSTSKMIATWLNNLPMSAEAAAELMHPKRGMWVRFIRALRLPEYSHKPGMGPLARLLDVFYNEKYTVYAAQLEQSRLKFDLDKTFALLKQRPGLFARSLFANMVWFGHEITLAQFKEIEGQIPARLLITLASYATNYFDADNDRIVKPLGGTDKLIKANKYLALYDQEQLQLMADEVTNCCLDMLTVRFTKAQNGNKTVFIDPSLYTMPLPVGDRATSVQDLPAALMGTRFPVEGDTVRLFMQWGVGLPQQHLDMDLSCQIIYDDTKQFCSYFQLDAIGAKHSGDIRSIPNKTGTAEYIELDLAQLQKANARYVAFTCNAYSNGAITPNLVLGWMNSQHKMKVNARTGVAYDPSCVQHRVRVTQNLNKGLLFGVLNVAAREIIWLEMAFDGQTTMSLDLQGLERMIAKLNAKISIGTLLDLKVRAQNLVPTNDPNLADESYTAQWAMDTAKVTQLLID</sequence>
<comment type="caution">
    <text evidence="1">The sequence shown here is derived from an EMBL/GenBank/DDBJ whole genome shotgun (WGS) entry which is preliminary data.</text>
</comment>
<protein>
    <recommendedName>
        <fullName evidence="3">Prokaryotic RING finger family 4</fullName>
    </recommendedName>
</protein>
<evidence type="ECO:0000313" key="1">
    <source>
        <dbReference type="EMBL" id="RAJ76757.1"/>
    </source>
</evidence>
<evidence type="ECO:0000313" key="2">
    <source>
        <dbReference type="Proteomes" id="UP000249819"/>
    </source>
</evidence>
<keyword evidence="2" id="KW-1185">Reference proteome</keyword>
<dbReference type="Proteomes" id="UP000249819">
    <property type="component" value="Unassembled WGS sequence"/>
</dbReference>